<evidence type="ECO:0000256" key="1">
    <source>
        <dbReference type="ARBA" id="ARBA00022801"/>
    </source>
</evidence>
<comment type="caution">
    <text evidence="2">The sequence shown here is derived from an EMBL/GenBank/DDBJ whole genome shotgun (WGS) entry which is preliminary data.</text>
</comment>
<dbReference type="Pfam" id="PF00300">
    <property type="entry name" value="His_Phos_1"/>
    <property type="match status" value="1"/>
</dbReference>
<dbReference type="InterPro" id="IPR013078">
    <property type="entry name" value="His_Pase_superF_clade-1"/>
</dbReference>
<gene>
    <name evidence="2" type="ORF">HZY91_01410</name>
</gene>
<dbReference type="RefSeq" id="WP_197113994.1">
    <property type="nucleotide sequence ID" value="NZ_JACBXQ010000001.1"/>
</dbReference>
<keyword evidence="3" id="KW-1185">Reference proteome</keyword>
<dbReference type="PANTHER" id="PTHR46517">
    <property type="entry name" value="FRUCTOSE-2,6-BISPHOSPHATASE TIGAR"/>
    <property type="match status" value="1"/>
</dbReference>
<dbReference type="CDD" id="cd07067">
    <property type="entry name" value="HP_PGM_like"/>
    <property type="match status" value="1"/>
</dbReference>
<dbReference type="Gene3D" id="3.40.50.1240">
    <property type="entry name" value="Phosphoglycerate mutase-like"/>
    <property type="match status" value="1"/>
</dbReference>
<keyword evidence="1" id="KW-0378">Hydrolase</keyword>
<organism evidence="2 3">
    <name type="scientific">Facklamia lactis</name>
    <dbReference type="NCBI Taxonomy" id="2749967"/>
    <lineage>
        <taxon>Bacteria</taxon>
        <taxon>Bacillati</taxon>
        <taxon>Bacillota</taxon>
        <taxon>Bacilli</taxon>
        <taxon>Lactobacillales</taxon>
        <taxon>Aerococcaceae</taxon>
        <taxon>Facklamia</taxon>
    </lineage>
</organism>
<dbReference type="Proteomes" id="UP000721415">
    <property type="component" value="Unassembled WGS sequence"/>
</dbReference>
<name>A0ABS0LQH7_9LACT</name>
<accession>A0ABS0LQH7</accession>
<evidence type="ECO:0000313" key="3">
    <source>
        <dbReference type="Proteomes" id="UP000721415"/>
    </source>
</evidence>
<dbReference type="PANTHER" id="PTHR46517:SF1">
    <property type="entry name" value="FRUCTOSE-2,6-BISPHOSPHATASE TIGAR"/>
    <property type="match status" value="1"/>
</dbReference>
<dbReference type="InterPro" id="IPR029033">
    <property type="entry name" value="His_PPase_superfam"/>
</dbReference>
<evidence type="ECO:0000313" key="2">
    <source>
        <dbReference type="EMBL" id="MBG9985549.1"/>
    </source>
</evidence>
<sequence>MTKGVTFYLMRHGETFFNHYGRVQGWSNSPLTPKGIEQAKASGRGIADIHFDAIYTSDLQRTQETLHHVLSQTKHSYEGKIKAMPELREVSFGSFEGLPSSELFDKVESHLLASGYTSQAEVEMPTLLKIIKHLDPYHHAENYVDFWNRIETGLLILLNKHAGTDQKILIVSHGWTIRNLIHGLVADYEEGEPLLNCSLSIVEYRQGQFRLNAINKVDHFIED</sequence>
<dbReference type="PROSITE" id="PS00175">
    <property type="entry name" value="PG_MUTASE"/>
    <property type="match status" value="1"/>
</dbReference>
<dbReference type="InterPro" id="IPR051695">
    <property type="entry name" value="Phosphoglycerate_Mutase"/>
</dbReference>
<proteinExistence type="predicted"/>
<dbReference type="EMBL" id="JACBXQ010000001">
    <property type="protein sequence ID" value="MBG9985549.1"/>
    <property type="molecule type" value="Genomic_DNA"/>
</dbReference>
<dbReference type="SMART" id="SM00855">
    <property type="entry name" value="PGAM"/>
    <property type="match status" value="1"/>
</dbReference>
<reference evidence="2 3" key="1">
    <citation type="submission" date="2020-07" db="EMBL/GenBank/DDBJ databases">
        <title>Facklamia lactis sp. nov., isolated from raw milk.</title>
        <authorList>
            <person name="Doll E.V."/>
            <person name="Huptas C."/>
            <person name="Staib L."/>
            <person name="Wenning M."/>
            <person name="Scherer S."/>
        </authorList>
    </citation>
    <scope>NUCLEOTIDE SEQUENCE [LARGE SCALE GENOMIC DNA]</scope>
    <source>
        <strain evidence="2 3">DSM 111018</strain>
    </source>
</reference>
<dbReference type="SUPFAM" id="SSF53254">
    <property type="entry name" value="Phosphoglycerate mutase-like"/>
    <property type="match status" value="1"/>
</dbReference>
<dbReference type="PIRSF" id="PIRSF000709">
    <property type="entry name" value="6PFK_2-Ptase"/>
    <property type="match status" value="1"/>
</dbReference>
<protein>
    <submittedName>
        <fullName evidence="2">Histidine phosphatase family protein</fullName>
    </submittedName>
</protein>
<dbReference type="InterPro" id="IPR001345">
    <property type="entry name" value="PG/BPGM_mutase_AS"/>
</dbReference>